<accession>A0A067TKX6</accession>
<gene>
    <name evidence="2" type="ORF">GALMADRAFT_275999</name>
</gene>
<feature type="compositionally biased region" description="Polar residues" evidence="1">
    <location>
        <begin position="333"/>
        <end position="345"/>
    </location>
</feature>
<dbReference type="AlphaFoldDB" id="A0A067TKX6"/>
<reference evidence="3" key="1">
    <citation type="journal article" date="2014" name="Proc. Natl. Acad. Sci. U.S.A.">
        <title>Extensive sampling of basidiomycete genomes demonstrates inadequacy of the white-rot/brown-rot paradigm for wood decay fungi.</title>
        <authorList>
            <person name="Riley R."/>
            <person name="Salamov A.A."/>
            <person name="Brown D.W."/>
            <person name="Nagy L.G."/>
            <person name="Floudas D."/>
            <person name="Held B.W."/>
            <person name="Levasseur A."/>
            <person name="Lombard V."/>
            <person name="Morin E."/>
            <person name="Otillar R."/>
            <person name="Lindquist E.A."/>
            <person name="Sun H."/>
            <person name="LaButti K.M."/>
            <person name="Schmutz J."/>
            <person name="Jabbour D."/>
            <person name="Luo H."/>
            <person name="Baker S.E."/>
            <person name="Pisabarro A.G."/>
            <person name="Walton J.D."/>
            <person name="Blanchette R.A."/>
            <person name="Henrissat B."/>
            <person name="Martin F."/>
            <person name="Cullen D."/>
            <person name="Hibbett D.S."/>
            <person name="Grigoriev I.V."/>
        </authorList>
    </citation>
    <scope>NUCLEOTIDE SEQUENCE [LARGE SCALE GENOMIC DNA]</scope>
    <source>
        <strain evidence="3">CBS 339.88</strain>
    </source>
</reference>
<feature type="compositionally biased region" description="Polar residues" evidence="1">
    <location>
        <begin position="252"/>
        <end position="262"/>
    </location>
</feature>
<feature type="region of interest" description="Disordered" evidence="1">
    <location>
        <begin position="361"/>
        <end position="408"/>
    </location>
</feature>
<feature type="region of interest" description="Disordered" evidence="1">
    <location>
        <begin position="439"/>
        <end position="463"/>
    </location>
</feature>
<evidence type="ECO:0000313" key="2">
    <source>
        <dbReference type="EMBL" id="KDR82957.1"/>
    </source>
</evidence>
<keyword evidence="3" id="KW-1185">Reference proteome</keyword>
<proteinExistence type="predicted"/>
<name>A0A067TKX6_GALM3</name>
<evidence type="ECO:0000313" key="3">
    <source>
        <dbReference type="Proteomes" id="UP000027222"/>
    </source>
</evidence>
<protein>
    <submittedName>
        <fullName evidence="2">Uncharacterized protein</fullName>
    </submittedName>
</protein>
<dbReference type="HOGENOM" id="CLU_046438_0_0_1"/>
<dbReference type="STRING" id="685588.A0A067TKX6"/>
<sequence length="463" mass="51826">MAPHDHLLDNFSASKETRDLANEIIYLAKLKTGPGSGRELREFTTGLPAVCILLASERLNNGDVSTNSAQIASCLKKKDFKKVYEIVKAVVSEGDEKETTYATLHETYKSEKLESALRPFFTRTEDDLLHLVPNIDRTSTMFKNVVYFWVCGAAKLKLVPGTEIFVSEQRLPFKKFVNLLALLNERCPSLREKIQEAFKRGSKSPTKDPVTPRQSPRKAPIVERTPSKVMTSSPTPAEGAEQHSPIRRLRSAQLQESPSKATATKRVTRLSPTKIIQPPPFRPWQKGPARELPSKDSPKKRVAENVEAQTNEMDLDPPTMESPTKKRKLESPTKPTTRSASTSKLPVQSLVVRVTIPVTPTKKAPSVFPRSTPARSSPLKRAHEDEGHTLGGGVDAASSSDENEPRINLSTRRFRPVYLDYKQWNTRDPRLSQIWRKADKRQTAALVTPEPSRSPIKTGRKRA</sequence>
<feature type="compositionally biased region" description="Basic and acidic residues" evidence="1">
    <location>
        <begin position="288"/>
        <end position="304"/>
    </location>
</feature>
<dbReference type="OrthoDB" id="3358956at2759"/>
<feature type="region of interest" description="Disordered" evidence="1">
    <location>
        <begin position="197"/>
        <end position="345"/>
    </location>
</feature>
<dbReference type="EMBL" id="KL142369">
    <property type="protein sequence ID" value="KDR82957.1"/>
    <property type="molecule type" value="Genomic_DNA"/>
</dbReference>
<organism evidence="2 3">
    <name type="scientific">Galerina marginata (strain CBS 339.88)</name>
    <dbReference type="NCBI Taxonomy" id="685588"/>
    <lineage>
        <taxon>Eukaryota</taxon>
        <taxon>Fungi</taxon>
        <taxon>Dikarya</taxon>
        <taxon>Basidiomycota</taxon>
        <taxon>Agaricomycotina</taxon>
        <taxon>Agaricomycetes</taxon>
        <taxon>Agaricomycetidae</taxon>
        <taxon>Agaricales</taxon>
        <taxon>Agaricineae</taxon>
        <taxon>Strophariaceae</taxon>
        <taxon>Galerina</taxon>
    </lineage>
</organism>
<dbReference type="Proteomes" id="UP000027222">
    <property type="component" value="Unassembled WGS sequence"/>
</dbReference>
<evidence type="ECO:0000256" key="1">
    <source>
        <dbReference type="SAM" id="MobiDB-lite"/>
    </source>
</evidence>